<dbReference type="EMBL" id="CP003008">
    <property type="protein sequence ID" value="AEO61424.1"/>
    <property type="molecule type" value="Genomic_DNA"/>
</dbReference>
<dbReference type="GeneID" id="11506798"/>
<organism evidence="2 3">
    <name type="scientific">Thermothelomyces thermophilus (strain ATCC 42464 / BCRC 31852 / DSM 1799)</name>
    <name type="common">Sporotrichum thermophile</name>
    <dbReference type="NCBI Taxonomy" id="573729"/>
    <lineage>
        <taxon>Eukaryota</taxon>
        <taxon>Fungi</taxon>
        <taxon>Dikarya</taxon>
        <taxon>Ascomycota</taxon>
        <taxon>Pezizomycotina</taxon>
        <taxon>Sordariomycetes</taxon>
        <taxon>Sordariomycetidae</taxon>
        <taxon>Sordariales</taxon>
        <taxon>Chaetomiaceae</taxon>
        <taxon>Thermothelomyces</taxon>
    </lineage>
</organism>
<dbReference type="Proteomes" id="UP000007322">
    <property type="component" value="Chromosome 7"/>
</dbReference>
<feature type="region of interest" description="Disordered" evidence="1">
    <location>
        <begin position="104"/>
        <end position="123"/>
    </location>
</feature>
<dbReference type="RefSeq" id="XP_003666669.1">
    <property type="nucleotide sequence ID" value="XM_003666621.1"/>
</dbReference>
<dbReference type="InParanoid" id="G2QPB1"/>
<name>G2QPB1_THET4</name>
<dbReference type="AlphaFoldDB" id="G2QPB1"/>
<dbReference type="HOGENOM" id="CLU_1416078_0_0_1"/>
<evidence type="ECO:0000256" key="1">
    <source>
        <dbReference type="SAM" id="MobiDB-lite"/>
    </source>
</evidence>
<accession>G2QPB1</accession>
<gene>
    <name evidence="2" type="ORF">MYCTH_2113341</name>
</gene>
<proteinExistence type="predicted"/>
<protein>
    <submittedName>
        <fullName evidence="2">Uncharacterized protein</fullName>
    </submittedName>
</protein>
<dbReference type="KEGG" id="mtm:MYCTH_2113341"/>
<keyword evidence="3" id="KW-1185">Reference proteome</keyword>
<reference evidence="2 3" key="1">
    <citation type="journal article" date="2011" name="Nat. Biotechnol.">
        <title>Comparative genomic analysis of the thermophilic biomass-degrading fungi Myceliophthora thermophila and Thielavia terrestris.</title>
        <authorList>
            <person name="Berka R.M."/>
            <person name="Grigoriev I.V."/>
            <person name="Otillar R."/>
            <person name="Salamov A."/>
            <person name="Grimwood J."/>
            <person name="Reid I."/>
            <person name="Ishmael N."/>
            <person name="John T."/>
            <person name="Darmond C."/>
            <person name="Moisan M.-C."/>
            <person name="Henrissat B."/>
            <person name="Coutinho P.M."/>
            <person name="Lombard V."/>
            <person name="Natvig D.O."/>
            <person name="Lindquist E."/>
            <person name="Schmutz J."/>
            <person name="Lucas S."/>
            <person name="Harris P."/>
            <person name="Powlowski J."/>
            <person name="Bellemare A."/>
            <person name="Taylor D."/>
            <person name="Butler G."/>
            <person name="de Vries R.P."/>
            <person name="Allijn I.E."/>
            <person name="van den Brink J."/>
            <person name="Ushinsky S."/>
            <person name="Storms R."/>
            <person name="Powell A.J."/>
            <person name="Paulsen I.T."/>
            <person name="Elbourne L.D.H."/>
            <person name="Baker S.E."/>
            <person name="Magnuson J."/>
            <person name="LaBoissiere S."/>
            <person name="Clutterbuck A.J."/>
            <person name="Martinez D."/>
            <person name="Wogulis M."/>
            <person name="de Leon A.L."/>
            <person name="Rey M.W."/>
            <person name="Tsang A."/>
        </authorList>
    </citation>
    <scope>NUCLEOTIDE SEQUENCE [LARGE SCALE GENOMIC DNA]</scope>
    <source>
        <strain evidence="3">ATCC 42464 / BCRC 31852 / DSM 1799</strain>
    </source>
</reference>
<evidence type="ECO:0000313" key="2">
    <source>
        <dbReference type="EMBL" id="AEO61424.1"/>
    </source>
</evidence>
<evidence type="ECO:0000313" key="3">
    <source>
        <dbReference type="Proteomes" id="UP000007322"/>
    </source>
</evidence>
<sequence>MCVYAGARPNANCVEGACSVKQRPRREGETARGMYVHPGPCTWAAASRQGMPESAGEFLPCAPAGSKVYHTFYGTHNERWGYRPRQTALKNPFRLLKIGTRRGRPSFASSASSSTGTVSDAQFFPHLGSPGQIQGLQDSGLAAAAPKAPWLPLLSTHTLKIEREQTCCAVAARTVFIVVVLSGKDKRGRPPR</sequence>
<dbReference type="VEuPathDB" id="FungiDB:MYCTH_2113341"/>